<dbReference type="InterPro" id="IPR016066">
    <property type="entry name" value="A-D-PHexomutase_CS"/>
</dbReference>
<dbReference type="InterPro" id="IPR005846">
    <property type="entry name" value="A-D-PHexomutase_a/b/a-III"/>
</dbReference>
<dbReference type="FunFam" id="3.40.120.10:FF:000001">
    <property type="entry name" value="Phosphoglucosamine mutase"/>
    <property type="match status" value="1"/>
</dbReference>
<dbReference type="KEGG" id="cdiv:CPM_0370"/>
<evidence type="ECO:0000256" key="4">
    <source>
        <dbReference type="ARBA" id="ARBA00022723"/>
    </source>
</evidence>
<keyword evidence="3" id="KW-0597">Phosphoprotein</keyword>
<dbReference type="GO" id="GO:0008966">
    <property type="term" value="F:phosphoglucosamine mutase activity"/>
    <property type="evidence" value="ECO:0007669"/>
    <property type="project" value="InterPro"/>
</dbReference>
<evidence type="ECO:0000313" key="13">
    <source>
        <dbReference type="Proteomes" id="UP000187822"/>
    </source>
</evidence>
<keyword evidence="13" id="KW-1185">Reference proteome</keyword>
<dbReference type="GO" id="GO:0000287">
    <property type="term" value="F:magnesium ion binding"/>
    <property type="evidence" value="ECO:0007669"/>
    <property type="project" value="InterPro"/>
</dbReference>
<dbReference type="Proteomes" id="UP000187822">
    <property type="component" value="Chromosome I"/>
</dbReference>
<evidence type="ECO:0000256" key="5">
    <source>
        <dbReference type="ARBA" id="ARBA00022842"/>
    </source>
</evidence>
<evidence type="ECO:0000256" key="6">
    <source>
        <dbReference type="ARBA" id="ARBA00023235"/>
    </source>
</evidence>
<dbReference type="EMBL" id="LT671858">
    <property type="protein sequence ID" value="SIM40994.1"/>
    <property type="molecule type" value="Genomic_DNA"/>
</dbReference>
<dbReference type="Proteomes" id="UP000195607">
    <property type="component" value="Chromosome I"/>
</dbReference>
<dbReference type="Pfam" id="PF02879">
    <property type="entry name" value="PGM_PMM_II"/>
    <property type="match status" value="1"/>
</dbReference>
<dbReference type="GeneID" id="41587701"/>
<evidence type="ECO:0000256" key="1">
    <source>
        <dbReference type="ARBA" id="ARBA00001946"/>
    </source>
</evidence>
<keyword evidence="6" id="KW-0413">Isomerase</keyword>
<dbReference type="CDD" id="cd03087">
    <property type="entry name" value="PGM_like1"/>
    <property type="match status" value="1"/>
</dbReference>
<reference evidence="13" key="2">
    <citation type="submission" date="2016-06" db="EMBL/GenBank/DDBJ databases">
        <authorList>
            <person name="Toshchakov V.S."/>
        </authorList>
    </citation>
    <scope>NUCLEOTIDE SEQUENCE [LARGE SCALE GENOMIC DNA]</scope>
    <source>
        <strain>PM4 (JCM 30641</strain>
        <strain evidence="13">\VKM B-2940)</strain>
    </source>
</reference>
<keyword evidence="4 7" id="KW-0479">Metal-binding</keyword>
<dbReference type="InterPro" id="IPR005841">
    <property type="entry name" value="Alpha-D-phosphohexomutase_SF"/>
</dbReference>
<dbReference type="PANTHER" id="PTHR43771">
    <property type="entry name" value="PHOSPHOMANNOMUTASE"/>
    <property type="match status" value="1"/>
</dbReference>
<evidence type="ECO:0000256" key="7">
    <source>
        <dbReference type="RuleBase" id="RU004326"/>
    </source>
</evidence>
<reference evidence="11 14" key="1">
    <citation type="submission" date="2016-04" db="EMBL/GenBank/DDBJ databases">
        <authorList>
            <person name="Evans L.H."/>
            <person name="Alamgir A."/>
            <person name="Owens N."/>
            <person name="Weber N.D."/>
            <person name="Virtaneva K."/>
            <person name="Barbian K."/>
            <person name="Babar A."/>
            <person name="Rosenke K."/>
        </authorList>
    </citation>
    <scope>NUCLEOTIDE SEQUENCE [LARGE SCALE GENOMIC DNA]</scope>
    <source>
        <strain evidence="11">S5</strain>
        <strain evidence="14">S5(T) (JCM 30642 \VKM B-2941)</strain>
    </source>
</reference>
<evidence type="ECO:0000259" key="8">
    <source>
        <dbReference type="Pfam" id="PF02878"/>
    </source>
</evidence>
<keyword evidence="5 7" id="KW-0460">Magnesium</keyword>
<comment type="cofactor">
    <cofactor evidence="1">
        <name>Mg(2+)</name>
        <dbReference type="ChEBI" id="CHEBI:18420"/>
    </cofactor>
</comment>
<evidence type="ECO:0000313" key="11">
    <source>
        <dbReference type="EMBL" id="SIM40994.1"/>
    </source>
</evidence>
<feature type="domain" description="Alpha-D-phosphohexomutase alpha/beta/alpha" evidence="9">
    <location>
        <begin position="157"/>
        <end position="256"/>
    </location>
</feature>
<dbReference type="InterPro" id="IPR005845">
    <property type="entry name" value="A-D-PHexomutase_a/b/a-II"/>
</dbReference>
<evidence type="ECO:0000313" key="12">
    <source>
        <dbReference type="EMBL" id="SJK84255.1"/>
    </source>
</evidence>
<dbReference type="Gene3D" id="3.30.310.50">
    <property type="entry name" value="Alpha-D-phosphohexomutase, C-terminal domain"/>
    <property type="match status" value="1"/>
</dbReference>
<feature type="domain" description="Alpha-D-phosphohexomutase alpha/beta/alpha" evidence="8">
    <location>
        <begin position="9"/>
        <end position="136"/>
    </location>
</feature>
<sequence>MSEDPKNKRLFGTNGIRGIPNEDLTPEFCMMIGKAIGTFFNGKIVIGSDNRLSGDMIINAVNSGILSTGSETVMIGVLPTPAIQYYCKKHALPGVMITASHNPPQFNGIKCIDSDGTELERTKEEKIEEIYYSKTFNVSTWNNIARSFHDNSGFDLYVNGVMNMINVTKIRERRFRVAVDTGNGAAYLTTPELLSRLGATVVTLNANPDGLFTSRESEPKPANLKYLIDLVRSGGFDFGIAHDGDADRAVFIDSEGNFIDGDKTLTLFVKYYIKKGEKVVTPVSSSDALEEVCKKEGATVIRTKVGAPIVSRTMIQEKARLGGEENGGIIYGDHQYCRDGAMSLGIIMDIMAKEHKDLKTLIDTLPQFYITRKTIPAKSDFSSLVERLKNEYAEWEISLMDGIKLRNGHDWILARPSGTEPIIRLFTHSSDLKRSEKLSHDVENLAKS</sequence>
<dbReference type="InterPro" id="IPR016055">
    <property type="entry name" value="A-D-PHexomutase_a/b/a-I/II/III"/>
</dbReference>
<dbReference type="RefSeq" id="WP_021789134.1">
    <property type="nucleotide sequence ID" value="NZ_LT671858.1"/>
</dbReference>
<dbReference type="Gene3D" id="3.40.120.10">
    <property type="entry name" value="Alpha-D-Glucose-1,6-Bisphosphate, subunit A, domain 3"/>
    <property type="match status" value="3"/>
</dbReference>
<dbReference type="SUPFAM" id="SSF55957">
    <property type="entry name" value="Phosphoglucomutase, C-terminal domain"/>
    <property type="match status" value="1"/>
</dbReference>
<dbReference type="GO" id="GO:0005975">
    <property type="term" value="P:carbohydrate metabolic process"/>
    <property type="evidence" value="ECO:0007669"/>
    <property type="project" value="InterPro"/>
</dbReference>
<accession>A0A1N5SY71</accession>
<reference evidence="12" key="3">
    <citation type="submission" date="2016-06" db="EMBL/GenBank/DDBJ databases">
        <authorList>
            <person name="Olsen C.W."/>
            <person name="Carey S."/>
            <person name="Hinshaw L."/>
            <person name="Karasin A.I."/>
        </authorList>
    </citation>
    <scope>NUCLEOTIDE SEQUENCE [LARGE SCALE GENOMIC DNA]</scope>
    <source>
        <strain evidence="12">PM4</strain>
    </source>
</reference>
<dbReference type="OrthoDB" id="10363at2157"/>
<dbReference type="PANTHER" id="PTHR43771:SF1">
    <property type="entry name" value="PHOSPHOMANNOMUTASE"/>
    <property type="match status" value="1"/>
</dbReference>
<evidence type="ECO:0000259" key="10">
    <source>
        <dbReference type="Pfam" id="PF02880"/>
    </source>
</evidence>
<evidence type="ECO:0000259" key="9">
    <source>
        <dbReference type="Pfam" id="PF02879"/>
    </source>
</evidence>
<dbReference type="InterPro" id="IPR024086">
    <property type="entry name" value="GlmM_arc-type"/>
</dbReference>
<dbReference type="PROSITE" id="PS00710">
    <property type="entry name" value="PGM_PMM"/>
    <property type="match status" value="1"/>
</dbReference>
<gene>
    <name evidence="12" type="ORF">CPM_0370</name>
    <name evidence="11" type="ORF">CSP5_0398</name>
</gene>
<evidence type="ECO:0000256" key="3">
    <source>
        <dbReference type="ARBA" id="ARBA00022553"/>
    </source>
</evidence>
<evidence type="ECO:0000256" key="2">
    <source>
        <dbReference type="ARBA" id="ARBA00010231"/>
    </source>
</evidence>
<dbReference type="AlphaFoldDB" id="A0A1N5SY71"/>
<proteinExistence type="inferred from homology"/>
<dbReference type="PRINTS" id="PR00509">
    <property type="entry name" value="PGMPMM"/>
</dbReference>
<dbReference type="Pfam" id="PF02880">
    <property type="entry name" value="PGM_PMM_III"/>
    <property type="match status" value="1"/>
</dbReference>
<dbReference type="InterPro" id="IPR036900">
    <property type="entry name" value="A-D-PHexomutase_C_sf"/>
</dbReference>
<protein>
    <submittedName>
        <fullName evidence="11">Phosphomannomutase/phosphoglucomutase</fullName>
    </submittedName>
</protein>
<dbReference type="SUPFAM" id="SSF53738">
    <property type="entry name" value="Phosphoglucomutase, first 3 domains"/>
    <property type="match status" value="3"/>
</dbReference>
<dbReference type="Pfam" id="PF02878">
    <property type="entry name" value="PGM_PMM_I"/>
    <property type="match status" value="1"/>
</dbReference>
<organism evidence="11 14">
    <name type="scientific">Cuniculiplasma divulgatum</name>
    <dbReference type="NCBI Taxonomy" id="1673428"/>
    <lineage>
        <taxon>Archaea</taxon>
        <taxon>Methanobacteriati</taxon>
        <taxon>Thermoplasmatota</taxon>
        <taxon>Thermoplasmata</taxon>
        <taxon>Thermoplasmatales</taxon>
        <taxon>Cuniculiplasmataceae</taxon>
        <taxon>Cuniculiplasma</taxon>
    </lineage>
</organism>
<dbReference type="NCBIfam" id="TIGR03990">
    <property type="entry name" value="Arch_GlmM"/>
    <property type="match status" value="1"/>
</dbReference>
<comment type="similarity">
    <text evidence="2 7">Belongs to the phosphohexose mutase family.</text>
</comment>
<name>A0A1N5SY71_9ARCH</name>
<dbReference type="EMBL" id="LT719092">
    <property type="protein sequence ID" value="SJK84255.1"/>
    <property type="molecule type" value="Genomic_DNA"/>
</dbReference>
<dbReference type="InterPro" id="IPR005844">
    <property type="entry name" value="A-D-PHexomutase_a/b/a-I"/>
</dbReference>
<evidence type="ECO:0000313" key="14">
    <source>
        <dbReference type="Proteomes" id="UP000195607"/>
    </source>
</evidence>
<dbReference type="STRING" id="1673428.CPM_0370"/>
<feature type="domain" description="Alpha-D-phosphohexomutase alpha/beta/alpha" evidence="10">
    <location>
        <begin position="260"/>
        <end position="367"/>
    </location>
</feature>